<dbReference type="PROSITE" id="PS50188">
    <property type="entry name" value="B302_SPRY"/>
    <property type="match status" value="1"/>
</dbReference>
<dbReference type="Proteomes" id="UP000193642">
    <property type="component" value="Unassembled WGS sequence"/>
</dbReference>
<dbReference type="SUPFAM" id="SSF49899">
    <property type="entry name" value="Concanavalin A-like lectins/glucanases"/>
    <property type="match status" value="1"/>
</dbReference>
<dbReference type="SUPFAM" id="SSF57903">
    <property type="entry name" value="FYVE/PHD zinc finger"/>
    <property type="match status" value="1"/>
</dbReference>
<evidence type="ECO:0000256" key="1">
    <source>
        <dbReference type="ARBA" id="ARBA00004123"/>
    </source>
</evidence>
<dbReference type="OrthoDB" id="21243at2759"/>
<comment type="caution">
    <text evidence="6">The sequence shown here is derived from an EMBL/GenBank/DDBJ whole genome shotgun (WGS) entry which is preliminary data.</text>
</comment>
<feature type="compositionally biased region" description="Basic and acidic residues" evidence="4">
    <location>
        <begin position="318"/>
        <end position="327"/>
    </location>
</feature>
<accession>A0A1Y2C2M8</accession>
<keyword evidence="7" id="KW-1185">Reference proteome</keyword>
<dbReference type="PANTHER" id="PTHR10598:SF0">
    <property type="entry name" value="SET1_ASH2 HISTONE METHYLTRANSFERASE COMPLEX SUBUNIT ASH2"/>
    <property type="match status" value="1"/>
</dbReference>
<dbReference type="InterPro" id="IPR013320">
    <property type="entry name" value="ConA-like_dom_sf"/>
</dbReference>
<dbReference type="Gene3D" id="3.90.980.20">
    <property type="match status" value="1"/>
</dbReference>
<dbReference type="InterPro" id="IPR003877">
    <property type="entry name" value="SPRY_dom"/>
</dbReference>
<protein>
    <recommendedName>
        <fullName evidence="5">B30.2/SPRY domain-containing protein</fullName>
    </recommendedName>
</protein>
<feature type="region of interest" description="Disordered" evidence="4">
    <location>
        <begin position="645"/>
        <end position="700"/>
    </location>
</feature>
<dbReference type="Gene3D" id="2.60.120.920">
    <property type="match status" value="1"/>
</dbReference>
<evidence type="ECO:0000256" key="3">
    <source>
        <dbReference type="ARBA" id="ARBA00038149"/>
    </source>
</evidence>
<dbReference type="AlphaFoldDB" id="A0A1Y2C2M8"/>
<dbReference type="SMART" id="SM00449">
    <property type="entry name" value="SPRY"/>
    <property type="match status" value="1"/>
</dbReference>
<feature type="compositionally biased region" description="Acidic residues" evidence="4">
    <location>
        <begin position="672"/>
        <end position="684"/>
    </location>
</feature>
<sequence>MPLFQIQLPSQQRLVPTMVQQMPQLQPQQQQRVSPPCYCGAVKETSPLRPPLKCRKCTKLFHQECIESFKTWAQPPFLGDDFFVFYCKGCSSTQPPSEKLSRTAFILSDIAHLALFQLTHQSSILPGSRIAWSRESPSIPPVARLGPNDDRLYFTRKQVAAFVDANWDRFWLKNRAATWTHSLMSAIQQAGGGVNSSSIPVEELRFLNGKEQFDESGSNNLIALFNKTALPSSIECRRSVHTAFDILPDGTLVDLPGAAPRPPQAPLPVKNLGETAPTNAPLTSTSGNGAFKKKETTGKKLLETGDSDNESINSNNIQKKEANESRKTRVSKPKPQPRLLEQEEVDVANSVLLYPDLHNPECGPVLLSTEVTHCAPQMKISADRLTVFTDKGYRMAKATHGVYEGCWYYEVTFNSKEKGHARVGWSQISGDLQAPCGYDQFSYSFRDSPGTLFHESRPVSKDGIDNFSEGYKDGDVLGVMITLPTPSDMDNLVRRLWKVESSYVQFRTKPLVKMHGSEIRYFKNGVELGVAFTDLYNGKYYPAVSSYMHGTLTLNFGPNFKYPLPPNARPYSDVPKVFAWSDLSLYSYEPFFVYDKEFPPVIQAPQFLDSPPNRKREIQKFREFGARKRKLVKKRNVGVASGSVAANSVGPRVSTPDFEKMSGSGGGAGSGAEDEEDDETDGEGDTGAGSGNGDVVMEEA</sequence>
<dbReference type="CDD" id="cd12872">
    <property type="entry name" value="SPRY_Ash2"/>
    <property type="match status" value="1"/>
</dbReference>
<feature type="compositionally biased region" description="Polar residues" evidence="4">
    <location>
        <begin position="276"/>
        <end position="288"/>
    </location>
</feature>
<evidence type="ECO:0000256" key="2">
    <source>
        <dbReference type="ARBA" id="ARBA00023242"/>
    </source>
</evidence>
<proteinExistence type="inferred from homology"/>
<evidence type="ECO:0000256" key="4">
    <source>
        <dbReference type="SAM" id="MobiDB-lite"/>
    </source>
</evidence>
<dbReference type="InterPro" id="IPR037353">
    <property type="entry name" value="ASH2"/>
</dbReference>
<feature type="compositionally biased region" description="Basic and acidic residues" evidence="4">
    <location>
        <begin position="292"/>
        <end position="303"/>
    </location>
</feature>
<feature type="domain" description="B30.2/SPRY" evidence="5">
    <location>
        <begin position="347"/>
        <end position="561"/>
    </location>
</feature>
<dbReference type="STRING" id="329046.A0A1Y2C2M8"/>
<dbReference type="EMBL" id="MCGO01000032">
    <property type="protein sequence ID" value="ORY41290.1"/>
    <property type="molecule type" value="Genomic_DNA"/>
</dbReference>
<organism evidence="6 7">
    <name type="scientific">Rhizoclosmatium globosum</name>
    <dbReference type="NCBI Taxonomy" id="329046"/>
    <lineage>
        <taxon>Eukaryota</taxon>
        <taxon>Fungi</taxon>
        <taxon>Fungi incertae sedis</taxon>
        <taxon>Chytridiomycota</taxon>
        <taxon>Chytridiomycota incertae sedis</taxon>
        <taxon>Chytridiomycetes</taxon>
        <taxon>Chytridiales</taxon>
        <taxon>Chytriomycetaceae</taxon>
        <taxon>Rhizoclosmatium</taxon>
    </lineage>
</organism>
<evidence type="ECO:0000313" key="7">
    <source>
        <dbReference type="Proteomes" id="UP000193642"/>
    </source>
</evidence>
<name>A0A1Y2C2M8_9FUNG</name>
<evidence type="ECO:0000259" key="5">
    <source>
        <dbReference type="PROSITE" id="PS50188"/>
    </source>
</evidence>
<comment type="subcellular location">
    <subcellularLocation>
        <location evidence="1">Nucleus</location>
    </subcellularLocation>
</comment>
<keyword evidence="2" id="KW-0539">Nucleus</keyword>
<gene>
    <name evidence="6" type="ORF">BCR33DRAFT_718928</name>
</gene>
<dbReference type="GO" id="GO:0048188">
    <property type="term" value="C:Set1C/COMPASS complex"/>
    <property type="evidence" value="ECO:0007669"/>
    <property type="project" value="InterPro"/>
</dbReference>
<dbReference type="InterPro" id="IPR043136">
    <property type="entry name" value="B30.2/SPRY_sf"/>
</dbReference>
<dbReference type="InterPro" id="IPR001870">
    <property type="entry name" value="B30.2/SPRY"/>
</dbReference>
<dbReference type="PANTHER" id="PTHR10598">
    <property type="entry name" value="SET1/ASH2 HISTONE METHYLTRANSFERASE COMPLEX SUBUNIT ASH2"/>
    <property type="match status" value="1"/>
</dbReference>
<comment type="similarity">
    <text evidence="3">Belongs to the cclA family.</text>
</comment>
<reference evidence="6 7" key="1">
    <citation type="submission" date="2016-07" db="EMBL/GenBank/DDBJ databases">
        <title>Pervasive Adenine N6-methylation of Active Genes in Fungi.</title>
        <authorList>
            <consortium name="DOE Joint Genome Institute"/>
            <person name="Mondo S.J."/>
            <person name="Dannebaum R.O."/>
            <person name="Kuo R.C."/>
            <person name="Labutti K."/>
            <person name="Haridas S."/>
            <person name="Kuo A."/>
            <person name="Salamov A."/>
            <person name="Ahrendt S.R."/>
            <person name="Lipzen A."/>
            <person name="Sullivan W."/>
            <person name="Andreopoulos W.B."/>
            <person name="Clum A."/>
            <person name="Lindquist E."/>
            <person name="Daum C."/>
            <person name="Ramamoorthy G.K."/>
            <person name="Gryganskyi A."/>
            <person name="Culley D."/>
            <person name="Magnuson J.K."/>
            <person name="James T.Y."/>
            <person name="O'Malley M.A."/>
            <person name="Stajich J.E."/>
            <person name="Spatafora J.W."/>
            <person name="Visel A."/>
            <person name="Grigoriev I.V."/>
        </authorList>
    </citation>
    <scope>NUCLEOTIDE SEQUENCE [LARGE SCALE GENOMIC DNA]</scope>
    <source>
        <strain evidence="6 7">JEL800</strain>
    </source>
</reference>
<evidence type="ECO:0000313" key="6">
    <source>
        <dbReference type="EMBL" id="ORY41290.1"/>
    </source>
</evidence>
<dbReference type="GO" id="GO:0000976">
    <property type="term" value="F:transcription cis-regulatory region binding"/>
    <property type="evidence" value="ECO:0007669"/>
    <property type="project" value="TreeGrafter"/>
</dbReference>
<feature type="region of interest" description="Disordered" evidence="4">
    <location>
        <begin position="255"/>
        <end position="338"/>
    </location>
</feature>
<dbReference type="InterPro" id="IPR011011">
    <property type="entry name" value="Znf_FYVE_PHD"/>
</dbReference>